<evidence type="ECO:0000256" key="1">
    <source>
        <dbReference type="SAM" id="Phobius"/>
    </source>
</evidence>
<dbReference type="Proteomes" id="UP001431693">
    <property type="component" value="Unassembled WGS sequence"/>
</dbReference>
<keyword evidence="1" id="KW-0812">Transmembrane</keyword>
<proteinExistence type="predicted"/>
<sequence length="181" mass="18864">MSRRNPAATLDALARTASLFHGRRDAGRLWHLFAGVLMALFVLTVLLALVAGVQAYGAIVARGHDQDLERLSSALIANTVMGNDYAGAVSVGPGPEGDALVLTRTTETGSYQTRLYRYQGALLQDFVLAGAAYDPSVADELFPTEAFSFTVDGSLVTVTTDAGSVCVDLRASRAGAIGGAA</sequence>
<dbReference type="Pfam" id="PF16152">
    <property type="entry name" value="DUF4860"/>
    <property type="match status" value="1"/>
</dbReference>
<evidence type="ECO:0000313" key="2">
    <source>
        <dbReference type="EMBL" id="MDJ1129129.1"/>
    </source>
</evidence>
<dbReference type="EMBL" id="JASJEX010000002">
    <property type="protein sequence ID" value="MDJ1129129.1"/>
    <property type="molecule type" value="Genomic_DNA"/>
</dbReference>
<gene>
    <name evidence="2" type="ORF">QJ043_03395</name>
</gene>
<comment type="caution">
    <text evidence="2">The sequence shown here is derived from an EMBL/GenBank/DDBJ whole genome shotgun (WGS) entry which is preliminary data.</text>
</comment>
<evidence type="ECO:0000313" key="3">
    <source>
        <dbReference type="Proteomes" id="UP001431693"/>
    </source>
</evidence>
<protein>
    <submittedName>
        <fullName evidence="2">DUF4860 domain-containing protein</fullName>
    </submittedName>
</protein>
<name>A0ABT6ZJZ6_9ACTN</name>
<organism evidence="2 3">
    <name type="scientific">Kribbibacterium absianum</name>
    <dbReference type="NCBI Taxonomy" id="3044210"/>
    <lineage>
        <taxon>Bacteria</taxon>
        <taxon>Bacillati</taxon>
        <taxon>Actinomycetota</taxon>
        <taxon>Coriobacteriia</taxon>
        <taxon>Coriobacteriales</taxon>
        <taxon>Kribbibacteriaceae</taxon>
        <taxon>Kribbibacterium</taxon>
    </lineage>
</organism>
<keyword evidence="3" id="KW-1185">Reference proteome</keyword>
<dbReference type="InterPro" id="IPR032340">
    <property type="entry name" value="DUF4860"/>
</dbReference>
<reference evidence="2" key="1">
    <citation type="submission" date="2023-05" db="EMBL/GenBank/DDBJ databases">
        <title>[olsenella] sp. nov., isolated from a pig farm feces dump.</title>
        <authorList>
            <person name="Chang Y.-H."/>
        </authorList>
    </citation>
    <scope>NUCLEOTIDE SEQUENCE</scope>
    <source>
        <strain evidence="2">YH-ols2217</strain>
    </source>
</reference>
<accession>A0ABT6ZJZ6</accession>
<feature type="transmembrane region" description="Helical" evidence="1">
    <location>
        <begin position="29"/>
        <end position="53"/>
    </location>
</feature>
<keyword evidence="1" id="KW-1133">Transmembrane helix</keyword>
<keyword evidence="1" id="KW-0472">Membrane</keyword>
<dbReference type="RefSeq" id="WP_283713863.1">
    <property type="nucleotide sequence ID" value="NZ_JASJEW010000007.1"/>
</dbReference>